<dbReference type="CDD" id="cd04584">
    <property type="entry name" value="CBS_pair_AcuB_like"/>
    <property type="match status" value="1"/>
</dbReference>
<sequence>MLVRDYMTHDLVTVEPESRLSDALKTMRTHNIHRLPVIEDNLLIGIVSEKDLLYALPSADRPISWVEASAQAAALPVRQIMQQDLVTVGPDCPVELAAATMADHKIGALPVVSPPESRTLVGIITETDIFRLFIEMLGSRAPGVRASLEIDNRKGALASLFNRIVEAGGGVTTVSSFPATSPHRLRIILKVADVNQDTMRRLLKSEETVIDLREIQGSRSTSSSSPVGA</sequence>
<dbReference type="EMBL" id="QXIX01000055">
    <property type="protein sequence ID" value="RIE12390.1"/>
    <property type="molecule type" value="Genomic_DNA"/>
</dbReference>
<dbReference type="InterPro" id="IPR051257">
    <property type="entry name" value="Diverse_CBS-Domain"/>
</dbReference>
<dbReference type="AlphaFoldDB" id="A0A398D9N1"/>
<dbReference type="PANTHER" id="PTHR43080:SF2">
    <property type="entry name" value="CBS DOMAIN-CONTAINING PROTEIN"/>
    <property type="match status" value="1"/>
</dbReference>
<dbReference type="InterPro" id="IPR002912">
    <property type="entry name" value="ACT_dom"/>
</dbReference>
<dbReference type="SUPFAM" id="SSF54631">
    <property type="entry name" value="CBS-domain pair"/>
    <property type="match status" value="1"/>
</dbReference>
<feature type="domain" description="ACT" evidence="4">
    <location>
        <begin position="145"/>
        <end position="220"/>
    </location>
</feature>
<evidence type="ECO:0000313" key="6">
    <source>
        <dbReference type="EMBL" id="RIE12390.1"/>
    </source>
</evidence>
<organism evidence="5 8">
    <name type="scientific">Candidatus Cryosericum hinesii</name>
    <dbReference type="NCBI Taxonomy" id="2290915"/>
    <lineage>
        <taxon>Bacteria</taxon>
        <taxon>Pseudomonadati</taxon>
        <taxon>Caldisericota/Cryosericota group</taxon>
        <taxon>Candidatus Cryosericota</taxon>
        <taxon>Candidatus Cryosericia</taxon>
        <taxon>Candidatus Cryosericales</taxon>
        <taxon>Candidatus Cryosericaceae</taxon>
        <taxon>Candidatus Cryosericum</taxon>
    </lineage>
</organism>
<keyword evidence="1 2" id="KW-0129">CBS domain</keyword>
<gene>
    <name evidence="6" type="ORF">SMC2_07235</name>
    <name evidence="5" type="ORF">SMC3_07625</name>
</gene>
<keyword evidence="7" id="KW-1185">Reference proteome</keyword>
<evidence type="ECO:0000313" key="7">
    <source>
        <dbReference type="Proteomes" id="UP000265724"/>
    </source>
</evidence>
<protein>
    <submittedName>
        <fullName evidence="5">CBS domain-containing protein</fullName>
    </submittedName>
</protein>
<dbReference type="RefSeq" id="WP_119087959.1">
    <property type="nucleotide sequence ID" value="NZ_QXIV01000045.1"/>
</dbReference>
<dbReference type="Pfam" id="PF00571">
    <property type="entry name" value="CBS"/>
    <property type="match status" value="2"/>
</dbReference>
<dbReference type="EMBL" id="QXIW01000031">
    <property type="protein sequence ID" value="RIE12256.1"/>
    <property type="molecule type" value="Genomic_DNA"/>
</dbReference>
<evidence type="ECO:0000256" key="1">
    <source>
        <dbReference type="ARBA" id="ARBA00023122"/>
    </source>
</evidence>
<evidence type="ECO:0000259" key="4">
    <source>
        <dbReference type="PROSITE" id="PS51671"/>
    </source>
</evidence>
<dbReference type="PROSITE" id="PS51671">
    <property type="entry name" value="ACT"/>
    <property type="match status" value="1"/>
</dbReference>
<dbReference type="Gene3D" id="3.10.580.10">
    <property type="entry name" value="CBS-domain"/>
    <property type="match status" value="1"/>
</dbReference>
<reference evidence="7 8" key="1">
    <citation type="submission" date="2018-09" db="EMBL/GenBank/DDBJ databases">
        <title>Discovery and Ecogenomic Context for Candidatus Cryosericales, a Global Caldiserica Order Active in Thawing Permafrost.</title>
        <authorList>
            <person name="Martinez M.A."/>
            <person name="Woodcroft B.J."/>
            <person name="Ignacio Espinoza J.C."/>
            <person name="Zayed A."/>
            <person name="Singleton C.M."/>
            <person name="Boyd J."/>
            <person name="Li Y.-F."/>
            <person name="Purvine S."/>
            <person name="Maughan H."/>
            <person name="Hodgkins S.B."/>
            <person name="Anderson D."/>
            <person name="Sederholm M."/>
            <person name="Temperton B."/>
            <person name="Saleska S.R."/>
            <person name="Tyson G.W."/>
            <person name="Rich V.I."/>
        </authorList>
    </citation>
    <scope>NUCLEOTIDE SEQUENCE [LARGE SCALE GENOMIC DNA]</scope>
    <source>
        <strain evidence="6 7">SMC2</strain>
        <strain evidence="5 8">SMC3</strain>
    </source>
</reference>
<accession>A0A398D9N1</accession>
<evidence type="ECO:0000259" key="3">
    <source>
        <dbReference type="PROSITE" id="PS51371"/>
    </source>
</evidence>
<comment type="caution">
    <text evidence="5">The sequence shown here is derived from an EMBL/GenBank/DDBJ whole genome shotgun (WGS) entry which is preliminary data.</text>
</comment>
<evidence type="ECO:0000313" key="8">
    <source>
        <dbReference type="Proteomes" id="UP000266042"/>
    </source>
</evidence>
<dbReference type="SMART" id="SM00116">
    <property type="entry name" value="CBS"/>
    <property type="match status" value="2"/>
</dbReference>
<evidence type="ECO:0000313" key="5">
    <source>
        <dbReference type="EMBL" id="RIE12256.1"/>
    </source>
</evidence>
<feature type="domain" description="CBS" evidence="3">
    <location>
        <begin position="81"/>
        <end position="139"/>
    </location>
</feature>
<dbReference type="PROSITE" id="PS51371">
    <property type="entry name" value="CBS"/>
    <property type="match status" value="2"/>
</dbReference>
<evidence type="ECO:0000256" key="2">
    <source>
        <dbReference type="PROSITE-ProRule" id="PRU00703"/>
    </source>
</evidence>
<feature type="domain" description="CBS" evidence="3">
    <location>
        <begin position="7"/>
        <end position="63"/>
    </location>
</feature>
<dbReference type="PANTHER" id="PTHR43080">
    <property type="entry name" value="CBS DOMAIN-CONTAINING PROTEIN CBSX3, MITOCHONDRIAL"/>
    <property type="match status" value="1"/>
</dbReference>
<name>A0A398D9N1_9BACT</name>
<dbReference type="InterPro" id="IPR000644">
    <property type="entry name" value="CBS_dom"/>
</dbReference>
<dbReference type="Proteomes" id="UP000266042">
    <property type="component" value="Unassembled WGS sequence"/>
</dbReference>
<proteinExistence type="predicted"/>
<dbReference type="Proteomes" id="UP000265724">
    <property type="component" value="Unassembled WGS sequence"/>
</dbReference>
<dbReference type="InterPro" id="IPR046342">
    <property type="entry name" value="CBS_dom_sf"/>
</dbReference>